<comment type="similarity">
    <text evidence="8">Belongs to the anion channel-forming bestrophin (TC 1.A.46) family.</text>
</comment>
<evidence type="ECO:0000256" key="8">
    <source>
        <dbReference type="ARBA" id="ARBA00034708"/>
    </source>
</evidence>
<comment type="subcellular location">
    <subcellularLocation>
        <location evidence="1">Cell membrane</location>
        <topology evidence="1">Multi-pass membrane protein</topology>
    </subcellularLocation>
</comment>
<dbReference type="Proteomes" id="UP000631421">
    <property type="component" value="Unassembled WGS sequence"/>
</dbReference>
<protein>
    <recommendedName>
        <fullName evidence="12">Bestrophin</fullName>
    </recommendedName>
</protein>
<evidence type="ECO:0000256" key="4">
    <source>
        <dbReference type="ARBA" id="ARBA00022692"/>
    </source>
</evidence>
<feature type="transmembrane region" description="Helical" evidence="9">
    <location>
        <begin position="22"/>
        <end position="42"/>
    </location>
</feature>
<dbReference type="AlphaFoldDB" id="A0A926Z7L7"/>
<evidence type="ECO:0000256" key="1">
    <source>
        <dbReference type="ARBA" id="ARBA00004651"/>
    </source>
</evidence>
<accession>A0A926Z7L7</accession>
<evidence type="ECO:0000256" key="6">
    <source>
        <dbReference type="ARBA" id="ARBA00023065"/>
    </source>
</evidence>
<evidence type="ECO:0000256" key="3">
    <source>
        <dbReference type="ARBA" id="ARBA00022475"/>
    </source>
</evidence>
<organism evidence="10 11">
    <name type="scientific">Pseudanabaena cinerea FACHB-1277</name>
    <dbReference type="NCBI Taxonomy" id="2949581"/>
    <lineage>
        <taxon>Bacteria</taxon>
        <taxon>Bacillati</taxon>
        <taxon>Cyanobacteriota</taxon>
        <taxon>Cyanophyceae</taxon>
        <taxon>Pseudanabaenales</taxon>
        <taxon>Pseudanabaenaceae</taxon>
        <taxon>Pseudanabaena</taxon>
        <taxon>Pseudanabaena cinerea</taxon>
    </lineage>
</organism>
<evidence type="ECO:0008006" key="12">
    <source>
        <dbReference type="Google" id="ProtNLM"/>
    </source>
</evidence>
<proteinExistence type="inferred from homology"/>
<evidence type="ECO:0000313" key="10">
    <source>
        <dbReference type="EMBL" id="MBD2151852.1"/>
    </source>
</evidence>
<dbReference type="RefSeq" id="WP_190352270.1">
    <property type="nucleotide sequence ID" value="NZ_JACJPY010000070.1"/>
</dbReference>
<keyword evidence="3" id="KW-1003">Cell membrane</keyword>
<comment type="caution">
    <text evidence="10">The sequence shown here is derived from an EMBL/GenBank/DDBJ whole genome shotgun (WGS) entry which is preliminary data.</text>
</comment>
<keyword evidence="4 9" id="KW-0812">Transmembrane</keyword>
<dbReference type="GO" id="GO:0005886">
    <property type="term" value="C:plasma membrane"/>
    <property type="evidence" value="ECO:0007669"/>
    <property type="project" value="UniProtKB-SubCell"/>
</dbReference>
<feature type="transmembrane region" description="Helical" evidence="9">
    <location>
        <begin position="48"/>
        <end position="66"/>
    </location>
</feature>
<evidence type="ECO:0000313" key="11">
    <source>
        <dbReference type="Proteomes" id="UP000631421"/>
    </source>
</evidence>
<dbReference type="GO" id="GO:0005254">
    <property type="term" value="F:chloride channel activity"/>
    <property type="evidence" value="ECO:0007669"/>
    <property type="project" value="InterPro"/>
</dbReference>
<sequence length="303" mass="34580">MKKKDSWFNIALRWKGSVVPEVLPRSLLCGLFGIVIYVLHLLHIRVSLPILSSLIPNIVLGLLLVFRTNTAYERFWEGRKAWGTLVNTVRNLSRQILVSISEQHPQEHYAKIAAVKLLPAFAIALKLHLRSQSINDELAANLSSEQFNRLKTMNHPPLEIAFWINSYLQEQAHQNKLDLYQLSGMIQLLHQMVDVIGICERILRTPIPLAYSIHLKQLLMIYSLSLPFQMVDQLEWMTGPIVALISFTLLGIEEIGIQIEDPFGHDPNDLPLDAICNTMQRNIEDLIAISFDANHLVIEENMP</sequence>
<evidence type="ECO:0000256" key="2">
    <source>
        <dbReference type="ARBA" id="ARBA00022448"/>
    </source>
</evidence>
<keyword evidence="2" id="KW-0813">Transport</keyword>
<dbReference type="PANTHER" id="PTHR33281:SF19">
    <property type="entry name" value="VOLTAGE-DEPENDENT ANION CHANNEL-FORMING PROTEIN YNEE"/>
    <property type="match status" value="1"/>
</dbReference>
<keyword evidence="6" id="KW-0406">Ion transport</keyword>
<dbReference type="InterPro" id="IPR044669">
    <property type="entry name" value="YneE/VCCN1/2-like"/>
</dbReference>
<evidence type="ECO:0000256" key="7">
    <source>
        <dbReference type="ARBA" id="ARBA00023136"/>
    </source>
</evidence>
<name>A0A926Z7L7_9CYAN</name>
<dbReference type="EMBL" id="JACJPY010000070">
    <property type="protein sequence ID" value="MBD2151852.1"/>
    <property type="molecule type" value="Genomic_DNA"/>
</dbReference>
<keyword evidence="11" id="KW-1185">Reference proteome</keyword>
<evidence type="ECO:0000256" key="5">
    <source>
        <dbReference type="ARBA" id="ARBA00022989"/>
    </source>
</evidence>
<dbReference type="PANTHER" id="PTHR33281">
    <property type="entry name" value="UPF0187 PROTEIN YNEE"/>
    <property type="match status" value="1"/>
</dbReference>
<gene>
    <name evidence="10" type="ORF">H6F44_17230</name>
</gene>
<reference evidence="10 11" key="1">
    <citation type="journal article" date="2015" name="ISME J.">
        <title>Draft Genome Sequence of Streptomyces incarnatus NRRL8089, which Produces the Nucleoside Antibiotic Sinefungin.</title>
        <authorList>
            <person name="Oshima K."/>
            <person name="Hattori M."/>
            <person name="Shimizu H."/>
            <person name="Fukuda K."/>
            <person name="Nemoto M."/>
            <person name="Inagaki K."/>
            <person name="Tamura T."/>
        </authorList>
    </citation>
    <scope>NUCLEOTIDE SEQUENCE [LARGE SCALE GENOMIC DNA]</scope>
    <source>
        <strain evidence="10 11">FACHB-1277</strain>
    </source>
</reference>
<evidence type="ECO:0000256" key="9">
    <source>
        <dbReference type="SAM" id="Phobius"/>
    </source>
</evidence>
<keyword evidence="5 9" id="KW-1133">Transmembrane helix</keyword>
<keyword evidence="7 9" id="KW-0472">Membrane</keyword>
<dbReference type="Pfam" id="PF25539">
    <property type="entry name" value="Bestrophin_2"/>
    <property type="match status" value="1"/>
</dbReference>